<accession>A0A8H5X149</accession>
<feature type="domain" description="RelA/SpoT" evidence="1">
    <location>
        <begin position="54"/>
        <end position="201"/>
    </location>
</feature>
<dbReference type="AlphaFoldDB" id="A0A8H5X149"/>
<name>A0A8H5X149_FUSHE</name>
<dbReference type="CDD" id="cd05399">
    <property type="entry name" value="NT_Rel-Spo_like"/>
    <property type="match status" value="1"/>
</dbReference>
<gene>
    <name evidence="2" type="ORF">FHETE_873</name>
</gene>
<keyword evidence="3" id="KW-1185">Reference proteome</keyword>
<sequence length="383" mass="44391">MNQPDSYSRKVSACLTYYQKRSTQEDYRKIAEDMKDTCEELLKKNGIKGVVTCRVKDYDSLSKKLSDMASDTSFRDWVSSNDILKHHEMGDLAGVRIGLYLPQDVIRMAKECKRHFKLVHCFGSVPSGRDTPKRGRMNLEAHNNGRFHSVDQFGSDEYWHHSGYKSWQMVVEKKRARAEIQLGTVVSQAWAEVQHNVLYKRPDNILSSPTMKRMIDGINGLAITTEIMLDELERSVEIAKAEEKDRKYREDQYDRMLIKTEDDFVGWFDVTYWHKMPNTLALRWEPNAISVLKLVQFCTTPGYQLGLTTELKAYPGSHYKRLVEEKNLLQTDAGSDDKCDIANLLFLEILDGLGKRRDFETMEENRSWFQSANLSTGLSRWAR</sequence>
<organism evidence="2 3">
    <name type="scientific">Fusarium heterosporum</name>
    <dbReference type="NCBI Taxonomy" id="42747"/>
    <lineage>
        <taxon>Eukaryota</taxon>
        <taxon>Fungi</taxon>
        <taxon>Dikarya</taxon>
        <taxon>Ascomycota</taxon>
        <taxon>Pezizomycotina</taxon>
        <taxon>Sordariomycetes</taxon>
        <taxon>Hypocreomycetidae</taxon>
        <taxon>Hypocreales</taxon>
        <taxon>Nectriaceae</taxon>
        <taxon>Fusarium</taxon>
        <taxon>Fusarium heterosporum species complex</taxon>
    </lineage>
</organism>
<dbReference type="InterPro" id="IPR007685">
    <property type="entry name" value="RelA_SpoT"/>
</dbReference>
<dbReference type="GO" id="GO:0015969">
    <property type="term" value="P:guanosine tetraphosphate metabolic process"/>
    <property type="evidence" value="ECO:0007669"/>
    <property type="project" value="InterPro"/>
</dbReference>
<dbReference type="PANTHER" id="PTHR41773">
    <property type="entry name" value="GTP PYROPHOSPHATASE-RELATED"/>
    <property type="match status" value="1"/>
</dbReference>
<dbReference type="EMBL" id="JAAGWQ010000012">
    <property type="protein sequence ID" value="KAF5679456.1"/>
    <property type="molecule type" value="Genomic_DNA"/>
</dbReference>
<evidence type="ECO:0000313" key="3">
    <source>
        <dbReference type="Proteomes" id="UP000567885"/>
    </source>
</evidence>
<protein>
    <submittedName>
        <fullName evidence="2">Ankyrin repeat</fullName>
    </submittedName>
</protein>
<evidence type="ECO:0000259" key="1">
    <source>
        <dbReference type="Pfam" id="PF04607"/>
    </source>
</evidence>
<comment type="caution">
    <text evidence="2">The sequence shown here is derived from an EMBL/GenBank/DDBJ whole genome shotgun (WGS) entry which is preliminary data.</text>
</comment>
<reference evidence="2 3" key="1">
    <citation type="submission" date="2020-05" db="EMBL/GenBank/DDBJ databases">
        <title>Identification and distribution of gene clusters putatively required for synthesis of sphingolipid metabolism inhibitors in phylogenetically diverse species of the filamentous fungus Fusarium.</title>
        <authorList>
            <person name="Kim H.-S."/>
            <person name="Busman M."/>
            <person name="Brown D.W."/>
            <person name="Divon H."/>
            <person name="Uhlig S."/>
            <person name="Proctor R.H."/>
        </authorList>
    </citation>
    <scope>NUCLEOTIDE SEQUENCE [LARGE SCALE GENOMIC DNA]</scope>
    <source>
        <strain evidence="2 3">NRRL 20693</strain>
    </source>
</reference>
<dbReference type="Proteomes" id="UP000567885">
    <property type="component" value="Unassembled WGS sequence"/>
</dbReference>
<dbReference type="SUPFAM" id="SSF81301">
    <property type="entry name" value="Nucleotidyltransferase"/>
    <property type="match status" value="1"/>
</dbReference>
<dbReference type="Gene3D" id="3.30.460.10">
    <property type="entry name" value="Beta Polymerase, domain 2"/>
    <property type="match status" value="1"/>
</dbReference>
<dbReference type="OrthoDB" id="4719016at2759"/>
<evidence type="ECO:0000313" key="2">
    <source>
        <dbReference type="EMBL" id="KAF5679456.1"/>
    </source>
</evidence>
<dbReference type="InterPro" id="IPR043519">
    <property type="entry name" value="NT_sf"/>
</dbReference>
<dbReference type="PANTHER" id="PTHR41773:SF1">
    <property type="entry name" value="RELA_SPOT DOMAIN-CONTAINING PROTEIN"/>
    <property type="match status" value="1"/>
</dbReference>
<dbReference type="Pfam" id="PF04607">
    <property type="entry name" value="RelA_SpoT"/>
    <property type="match status" value="1"/>
</dbReference>
<proteinExistence type="predicted"/>